<accession>A0A2I0W159</accession>
<dbReference type="InterPro" id="IPR036396">
    <property type="entry name" value="Cyt_P450_sf"/>
</dbReference>
<reference evidence="11 12" key="1">
    <citation type="journal article" date="2016" name="Sci. Rep.">
        <title>The Dendrobium catenatum Lindl. genome sequence provides insights into polysaccharide synthase, floral development and adaptive evolution.</title>
        <authorList>
            <person name="Zhang G.Q."/>
            <person name="Xu Q."/>
            <person name="Bian C."/>
            <person name="Tsai W.C."/>
            <person name="Yeh C.M."/>
            <person name="Liu K.W."/>
            <person name="Yoshida K."/>
            <person name="Zhang L.S."/>
            <person name="Chang S.B."/>
            <person name="Chen F."/>
            <person name="Shi Y."/>
            <person name="Su Y.Y."/>
            <person name="Zhang Y.Q."/>
            <person name="Chen L.J."/>
            <person name="Yin Y."/>
            <person name="Lin M."/>
            <person name="Huang H."/>
            <person name="Deng H."/>
            <person name="Wang Z.W."/>
            <person name="Zhu S.L."/>
            <person name="Zhao X."/>
            <person name="Deng C."/>
            <person name="Niu S.C."/>
            <person name="Huang J."/>
            <person name="Wang M."/>
            <person name="Liu G.H."/>
            <person name="Yang H.J."/>
            <person name="Xiao X.J."/>
            <person name="Hsiao Y.Y."/>
            <person name="Wu W.L."/>
            <person name="Chen Y.Y."/>
            <person name="Mitsuda N."/>
            <person name="Ohme-Takagi M."/>
            <person name="Luo Y.B."/>
            <person name="Van de Peer Y."/>
            <person name="Liu Z.J."/>
        </authorList>
    </citation>
    <scope>NUCLEOTIDE SEQUENCE [LARGE SCALE GENOMIC DNA]</scope>
    <source>
        <tissue evidence="11">The whole plant</tissue>
    </source>
</reference>
<evidence type="ECO:0000256" key="7">
    <source>
        <dbReference type="ARBA" id="ARBA00023033"/>
    </source>
</evidence>
<proteinExistence type="inferred from homology"/>
<dbReference type="Proteomes" id="UP000233837">
    <property type="component" value="Unassembled WGS sequence"/>
</dbReference>
<dbReference type="GO" id="GO:0005506">
    <property type="term" value="F:iron ion binding"/>
    <property type="evidence" value="ECO:0007669"/>
    <property type="project" value="InterPro"/>
</dbReference>
<evidence type="ECO:0000256" key="6">
    <source>
        <dbReference type="ARBA" id="ARBA00023004"/>
    </source>
</evidence>
<dbReference type="EMBL" id="KZ503040">
    <property type="protein sequence ID" value="PKU69392.1"/>
    <property type="molecule type" value="Genomic_DNA"/>
</dbReference>
<dbReference type="SUPFAM" id="SSF48264">
    <property type="entry name" value="Cytochrome P450"/>
    <property type="match status" value="1"/>
</dbReference>
<keyword evidence="5 9" id="KW-0560">Oxidoreductase</keyword>
<dbReference type="PANTHER" id="PTHR47955:SF19">
    <property type="entry name" value="CYTOCHROME P450 71A9-LIKE ISOFORM X1"/>
    <property type="match status" value="1"/>
</dbReference>
<dbReference type="GO" id="GO:0020037">
    <property type="term" value="F:heme binding"/>
    <property type="evidence" value="ECO:0007669"/>
    <property type="project" value="InterPro"/>
</dbReference>
<dbReference type="Gene3D" id="1.10.630.10">
    <property type="entry name" value="Cytochrome P450"/>
    <property type="match status" value="1"/>
</dbReference>
<dbReference type="OrthoDB" id="2789670at2759"/>
<protein>
    <submittedName>
        <fullName evidence="11">Cytochrome P450 71A9</fullName>
    </submittedName>
</protein>
<feature type="signal peptide" evidence="10">
    <location>
        <begin position="1"/>
        <end position="24"/>
    </location>
</feature>
<reference evidence="11 12" key="2">
    <citation type="journal article" date="2017" name="Nature">
        <title>The Apostasia genome and the evolution of orchids.</title>
        <authorList>
            <person name="Zhang G.Q."/>
            <person name="Liu K.W."/>
            <person name="Li Z."/>
            <person name="Lohaus R."/>
            <person name="Hsiao Y.Y."/>
            <person name="Niu S.C."/>
            <person name="Wang J.Y."/>
            <person name="Lin Y.C."/>
            <person name="Xu Q."/>
            <person name="Chen L.J."/>
            <person name="Yoshida K."/>
            <person name="Fujiwara S."/>
            <person name="Wang Z.W."/>
            <person name="Zhang Y.Q."/>
            <person name="Mitsuda N."/>
            <person name="Wang M."/>
            <person name="Liu G.H."/>
            <person name="Pecoraro L."/>
            <person name="Huang H.X."/>
            <person name="Xiao X.J."/>
            <person name="Lin M."/>
            <person name="Wu X.Y."/>
            <person name="Wu W.L."/>
            <person name="Chen Y.Y."/>
            <person name="Chang S.B."/>
            <person name="Sakamoto S."/>
            <person name="Ohme-Takagi M."/>
            <person name="Yagi M."/>
            <person name="Zeng S.J."/>
            <person name="Shen C.Y."/>
            <person name="Yeh C.M."/>
            <person name="Luo Y.B."/>
            <person name="Tsai W.C."/>
            <person name="Van de Peer Y."/>
            <person name="Liu Z.J."/>
        </authorList>
    </citation>
    <scope>NUCLEOTIDE SEQUENCE [LARGE SCALE GENOMIC DNA]</scope>
    <source>
        <tissue evidence="11">The whole plant</tissue>
    </source>
</reference>
<sequence>MEPFALLLVFLLAFALLFLRKLHGGNRAGKKLPPGPWRFPIIGNLHQVGSTPHRSFLRLAQKHGPLMFLQLGFIPTLVVSSGETLKSIFKSHDIIFSGRPVLKVGTKLSFNNSNISFAQYGENWRQARKLCVVELLSPRRVRSFQSVREQEVEMLCSAITDLSSSNSSSINLSEMVFALSYNVLCRVVFGDLLGGGAGVYQGRRSWFHGTMAETQNLVAGFCAADFFPGWDWIDGIIGQRDKVEKNFGELNRFYERVIEEHLKSGKETETDDAFDKEDLVDVLLRLQEEAPDGGFLSTMDYVKGIMGDVFFAGTDTSSATIIWTMTELMKNPRVMTKLQHEVQDAAIFNKTKVEESELQQLNYLKLVIKESLRLHPPAPLLVPRETLESCNVEGYDIPSKTRVFINAAAIATDPKTWENPNEFWPERFTLSGTDLKGQDFNYVPFGIGRRSCPGVDFAAVLVELVLANLLHCFEWSLPDGMKPEDIDMGEACGLTIHKKVPLCMVAKPKMH</sequence>
<comment type="cofactor">
    <cofactor evidence="1 8">
        <name>heme</name>
        <dbReference type="ChEBI" id="CHEBI:30413"/>
    </cofactor>
</comment>
<feature type="chain" id="PRO_5014193369" evidence="10">
    <location>
        <begin position="25"/>
        <end position="511"/>
    </location>
</feature>
<evidence type="ECO:0000256" key="2">
    <source>
        <dbReference type="ARBA" id="ARBA00010617"/>
    </source>
</evidence>
<dbReference type="InterPro" id="IPR002401">
    <property type="entry name" value="Cyt_P450_E_grp-I"/>
</dbReference>
<evidence type="ECO:0000256" key="4">
    <source>
        <dbReference type="ARBA" id="ARBA00022723"/>
    </source>
</evidence>
<evidence type="ECO:0000313" key="11">
    <source>
        <dbReference type="EMBL" id="PKU69392.1"/>
    </source>
</evidence>
<evidence type="ECO:0000256" key="3">
    <source>
        <dbReference type="ARBA" id="ARBA00022617"/>
    </source>
</evidence>
<dbReference type="FunFam" id="1.10.630.10:FF:000011">
    <property type="entry name" value="Cytochrome P450 83B1"/>
    <property type="match status" value="1"/>
</dbReference>
<dbReference type="STRING" id="906689.A0A2I0W159"/>
<organism evidence="11 12">
    <name type="scientific">Dendrobium catenatum</name>
    <dbReference type="NCBI Taxonomy" id="906689"/>
    <lineage>
        <taxon>Eukaryota</taxon>
        <taxon>Viridiplantae</taxon>
        <taxon>Streptophyta</taxon>
        <taxon>Embryophyta</taxon>
        <taxon>Tracheophyta</taxon>
        <taxon>Spermatophyta</taxon>
        <taxon>Magnoliopsida</taxon>
        <taxon>Liliopsida</taxon>
        <taxon>Asparagales</taxon>
        <taxon>Orchidaceae</taxon>
        <taxon>Epidendroideae</taxon>
        <taxon>Malaxideae</taxon>
        <taxon>Dendrobiinae</taxon>
        <taxon>Dendrobium</taxon>
    </lineage>
</organism>
<dbReference type="InterPro" id="IPR017972">
    <property type="entry name" value="Cyt_P450_CS"/>
</dbReference>
<feature type="binding site" description="axial binding residue" evidence="8">
    <location>
        <position position="452"/>
    </location>
    <ligand>
        <name>heme</name>
        <dbReference type="ChEBI" id="CHEBI:30413"/>
    </ligand>
    <ligandPart>
        <name>Fe</name>
        <dbReference type="ChEBI" id="CHEBI:18248"/>
    </ligandPart>
</feature>
<evidence type="ECO:0000313" key="12">
    <source>
        <dbReference type="Proteomes" id="UP000233837"/>
    </source>
</evidence>
<dbReference type="PROSITE" id="PS00086">
    <property type="entry name" value="CYTOCHROME_P450"/>
    <property type="match status" value="1"/>
</dbReference>
<dbReference type="PRINTS" id="PR00385">
    <property type="entry name" value="P450"/>
</dbReference>
<keyword evidence="6 8" id="KW-0408">Iron</keyword>
<dbReference type="PRINTS" id="PR00463">
    <property type="entry name" value="EP450I"/>
</dbReference>
<comment type="similarity">
    <text evidence="2 9">Belongs to the cytochrome P450 family.</text>
</comment>
<name>A0A2I0W159_9ASPA</name>
<dbReference type="GO" id="GO:0004497">
    <property type="term" value="F:monooxygenase activity"/>
    <property type="evidence" value="ECO:0007669"/>
    <property type="project" value="UniProtKB-KW"/>
</dbReference>
<evidence type="ECO:0000256" key="8">
    <source>
        <dbReference type="PIRSR" id="PIRSR602401-1"/>
    </source>
</evidence>
<evidence type="ECO:0000256" key="1">
    <source>
        <dbReference type="ARBA" id="ARBA00001971"/>
    </source>
</evidence>
<dbReference type="GO" id="GO:0016705">
    <property type="term" value="F:oxidoreductase activity, acting on paired donors, with incorporation or reduction of molecular oxygen"/>
    <property type="evidence" value="ECO:0007669"/>
    <property type="project" value="InterPro"/>
</dbReference>
<keyword evidence="4 8" id="KW-0479">Metal-binding</keyword>
<keyword evidence="7 9" id="KW-0503">Monooxygenase</keyword>
<dbReference type="Pfam" id="PF00067">
    <property type="entry name" value="p450"/>
    <property type="match status" value="1"/>
</dbReference>
<keyword evidence="3 8" id="KW-0349">Heme</keyword>
<gene>
    <name evidence="11" type="primary">CYP71A9</name>
    <name evidence="11" type="ORF">MA16_Dca025613</name>
</gene>
<evidence type="ECO:0000256" key="9">
    <source>
        <dbReference type="RuleBase" id="RU000461"/>
    </source>
</evidence>
<dbReference type="CDD" id="cd11072">
    <property type="entry name" value="CYP71-like"/>
    <property type="match status" value="1"/>
</dbReference>
<dbReference type="AlphaFoldDB" id="A0A2I0W159"/>
<evidence type="ECO:0000256" key="10">
    <source>
        <dbReference type="SAM" id="SignalP"/>
    </source>
</evidence>
<keyword evidence="12" id="KW-1185">Reference proteome</keyword>
<evidence type="ECO:0000256" key="5">
    <source>
        <dbReference type="ARBA" id="ARBA00023002"/>
    </source>
</evidence>
<dbReference type="InterPro" id="IPR001128">
    <property type="entry name" value="Cyt_P450"/>
</dbReference>
<dbReference type="PANTHER" id="PTHR47955">
    <property type="entry name" value="CYTOCHROME P450 FAMILY 71 PROTEIN"/>
    <property type="match status" value="1"/>
</dbReference>
<keyword evidence="10" id="KW-0732">Signal</keyword>